<protein>
    <recommendedName>
        <fullName evidence="7">Toprim domain-containing protein</fullName>
    </recommendedName>
</protein>
<evidence type="ECO:0000256" key="6">
    <source>
        <dbReference type="ARBA" id="ARBA00023204"/>
    </source>
</evidence>
<name>A0A381NGU9_9ZZZZ</name>
<dbReference type="GO" id="GO:0006281">
    <property type="term" value="P:DNA repair"/>
    <property type="evidence" value="ECO:0007669"/>
    <property type="project" value="UniProtKB-KW"/>
</dbReference>
<dbReference type="PROSITE" id="PS50880">
    <property type="entry name" value="TOPRIM"/>
    <property type="match status" value="1"/>
</dbReference>
<evidence type="ECO:0000313" key="8">
    <source>
        <dbReference type="EMBL" id="SUZ53324.1"/>
    </source>
</evidence>
<keyword evidence="4" id="KW-0862">Zinc</keyword>
<evidence type="ECO:0000256" key="2">
    <source>
        <dbReference type="ARBA" id="ARBA00022763"/>
    </source>
</evidence>
<dbReference type="HAMAP" id="MF_00017">
    <property type="entry name" value="RecR"/>
    <property type="match status" value="1"/>
</dbReference>
<dbReference type="Gene3D" id="1.10.8.420">
    <property type="entry name" value="RecR Domain 1"/>
    <property type="match status" value="1"/>
</dbReference>
<dbReference type="Gene3D" id="6.10.250.240">
    <property type="match status" value="1"/>
</dbReference>
<sequence length="197" mass="21147">VSVIQQLIKEFSRLPGVGSKTAQRFGYYLLKRPREEAFSLAAAIREVAEKIGPCEVCGNFTEAVQCEICSNPNRDEASICIVEEAFEVGAIERAGGYRGLYHVLGGRLSPLDGIGPDEINVRPLLERIQSTGGAVKEVVVATNSSVEGEATAVYLEGVIRPLGPKVTRLARGLPVGSELDYVDGSTIVEALAGRREM</sequence>
<dbReference type="Gene3D" id="3.30.60.80">
    <property type="match status" value="1"/>
</dbReference>
<dbReference type="EMBL" id="UINC01000326">
    <property type="protein sequence ID" value="SUZ53324.1"/>
    <property type="molecule type" value="Genomic_DNA"/>
</dbReference>
<keyword evidence="2" id="KW-0227">DNA damage</keyword>
<keyword evidence="6" id="KW-0234">DNA repair</keyword>
<proteinExistence type="inferred from homology"/>
<feature type="domain" description="Toprim" evidence="7">
    <location>
        <begin position="77"/>
        <end position="174"/>
    </location>
</feature>
<dbReference type="InterPro" id="IPR000093">
    <property type="entry name" value="DNA_Rcmb_RecR"/>
</dbReference>
<dbReference type="CDD" id="cd01025">
    <property type="entry name" value="TOPRIM_recR"/>
    <property type="match status" value="1"/>
</dbReference>
<dbReference type="PROSITE" id="PS01300">
    <property type="entry name" value="RECR"/>
    <property type="match status" value="1"/>
</dbReference>
<dbReference type="GO" id="GO:0006310">
    <property type="term" value="P:DNA recombination"/>
    <property type="evidence" value="ECO:0007669"/>
    <property type="project" value="UniProtKB-KW"/>
</dbReference>
<keyword evidence="5" id="KW-0233">DNA recombination</keyword>
<evidence type="ECO:0000259" key="7">
    <source>
        <dbReference type="PROSITE" id="PS50880"/>
    </source>
</evidence>
<keyword evidence="3" id="KW-0863">Zinc-finger</keyword>
<dbReference type="Pfam" id="PF13662">
    <property type="entry name" value="Toprim_4"/>
    <property type="match status" value="1"/>
</dbReference>
<dbReference type="SUPFAM" id="SSF111304">
    <property type="entry name" value="Recombination protein RecR"/>
    <property type="match status" value="1"/>
</dbReference>
<dbReference type="GO" id="GO:0008270">
    <property type="term" value="F:zinc ion binding"/>
    <property type="evidence" value="ECO:0007669"/>
    <property type="project" value="UniProtKB-KW"/>
</dbReference>
<keyword evidence="1" id="KW-0479">Metal-binding</keyword>
<dbReference type="Pfam" id="PF02132">
    <property type="entry name" value="RecR_ZnF"/>
    <property type="match status" value="1"/>
</dbReference>
<dbReference type="InterPro" id="IPR015967">
    <property type="entry name" value="Rcmb_RecR_Znf"/>
</dbReference>
<organism evidence="8">
    <name type="scientific">marine metagenome</name>
    <dbReference type="NCBI Taxonomy" id="408172"/>
    <lineage>
        <taxon>unclassified sequences</taxon>
        <taxon>metagenomes</taxon>
        <taxon>ecological metagenomes</taxon>
    </lineage>
</organism>
<dbReference type="InterPro" id="IPR006171">
    <property type="entry name" value="TOPRIM_dom"/>
</dbReference>
<evidence type="ECO:0000256" key="5">
    <source>
        <dbReference type="ARBA" id="ARBA00023172"/>
    </source>
</evidence>
<evidence type="ECO:0000256" key="1">
    <source>
        <dbReference type="ARBA" id="ARBA00022723"/>
    </source>
</evidence>
<dbReference type="Pfam" id="PF21175">
    <property type="entry name" value="RecR_C"/>
    <property type="match status" value="1"/>
</dbReference>
<dbReference type="PANTHER" id="PTHR30446">
    <property type="entry name" value="RECOMBINATION PROTEIN RECR"/>
    <property type="match status" value="1"/>
</dbReference>
<feature type="non-terminal residue" evidence="8">
    <location>
        <position position="1"/>
    </location>
</feature>
<dbReference type="InterPro" id="IPR034137">
    <property type="entry name" value="TOPRIM_RecR"/>
</dbReference>
<dbReference type="Pfam" id="PF21176">
    <property type="entry name" value="RecR_HhH"/>
    <property type="match status" value="1"/>
</dbReference>
<dbReference type="InterPro" id="IPR023627">
    <property type="entry name" value="Rcmb_RecR"/>
</dbReference>
<dbReference type="AlphaFoldDB" id="A0A381NGU9"/>
<accession>A0A381NGU9</accession>
<gene>
    <name evidence="8" type="ORF">METZ01_LOCUS6178</name>
</gene>
<dbReference type="PANTHER" id="PTHR30446:SF0">
    <property type="entry name" value="RECOMBINATION PROTEIN RECR"/>
    <property type="match status" value="1"/>
</dbReference>
<dbReference type="Gene3D" id="3.40.1360.10">
    <property type="match status" value="1"/>
</dbReference>
<evidence type="ECO:0000256" key="3">
    <source>
        <dbReference type="ARBA" id="ARBA00022771"/>
    </source>
</evidence>
<evidence type="ECO:0000256" key="4">
    <source>
        <dbReference type="ARBA" id="ARBA00022833"/>
    </source>
</evidence>
<dbReference type="NCBIfam" id="TIGR00615">
    <property type="entry name" value="recR"/>
    <property type="match status" value="1"/>
</dbReference>
<dbReference type="GO" id="GO:0003677">
    <property type="term" value="F:DNA binding"/>
    <property type="evidence" value="ECO:0007669"/>
    <property type="project" value="InterPro"/>
</dbReference>
<reference evidence="8" key="1">
    <citation type="submission" date="2018-05" db="EMBL/GenBank/DDBJ databases">
        <authorList>
            <person name="Lanie J.A."/>
            <person name="Ng W.-L."/>
            <person name="Kazmierczak K.M."/>
            <person name="Andrzejewski T.M."/>
            <person name="Davidsen T.M."/>
            <person name="Wayne K.J."/>
            <person name="Tettelin H."/>
            <person name="Glass J.I."/>
            <person name="Rusch D."/>
            <person name="Podicherti R."/>
            <person name="Tsui H.-C.T."/>
            <person name="Winkler M.E."/>
        </authorList>
    </citation>
    <scope>NUCLEOTIDE SEQUENCE</scope>
</reference>
<dbReference type="SMART" id="SM00493">
    <property type="entry name" value="TOPRIM"/>
    <property type="match status" value="1"/>
</dbReference>